<evidence type="ECO:0000256" key="2">
    <source>
        <dbReference type="SAM" id="SignalP"/>
    </source>
</evidence>
<dbReference type="InterPro" id="IPR000383">
    <property type="entry name" value="Xaa-Pro-like_dom"/>
</dbReference>
<dbReference type="InterPro" id="IPR008979">
    <property type="entry name" value="Galactose-bd-like_sf"/>
</dbReference>
<reference evidence="4 5" key="1">
    <citation type="submission" date="2016-04" db="EMBL/GenBank/DDBJ databases">
        <authorList>
            <person name="Evans L.H."/>
            <person name="Alamgir A."/>
            <person name="Owens N."/>
            <person name="Weber N.D."/>
            <person name="Virtaneva K."/>
            <person name="Barbian K."/>
            <person name="Babar A."/>
            <person name="Rosenke K."/>
        </authorList>
    </citation>
    <scope>NUCLEOTIDE SEQUENCE [LARGE SCALE GENOMIC DNA]</scope>
    <source>
        <strain evidence="4 5">PMB02</strain>
    </source>
</reference>
<feature type="domain" description="Xaa-Pro dipeptidyl-peptidase C-terminal" evidence="3">
    <location>
        <begin position="302"/>
        <end position="547"/>
    </location>
</feature>
<feature type="chain" id="PRO_5008105811" description="Xaa-Pro dipeptidyl-peptidase C-terminal domain-containing protein" evidence="2">
    <location>
        <begin position="21"/>
        <end position="559"/>
    </location>
</feature>
<protein>
    <recommendedName>
        <fullName evidence="3">Xaa-Pro dipeptidyl-peptidase C-terminal domain-containing protein</fullName>
    </recommendedName>
</protein>
<dbReference type="GO" id="GO:0008239">
    <property type="term" value="F:dipeptidyl-peptidase activity"/>
    <property type="evidence" value="ECO:0007669"/>
    <property type="project" value="InterPro"/>
</dbReference>
<dbReference type="InterPro" id="IPR005674">
    <property type="entry name" value="CocE/Ser_esterase"/>
</dbReference>
<organism evidence="4 5">
    <name type="scientific">Methylobacterium platani</name>
    <dbReference type="NCBI Taxonomy" id="427683"/>
    <lineage>
        <taxon>Bacteria</taxon>
        <taxon>Pseudomonadati</taxon>
        <taxon>Pseudomonadota</taxon>
        <taxon>Alphaproteobacteria</taxon>
        <taxon>Hyphomicrobiales</taxon>
        <taxon>Methylobacteriaceae</taxon>
        <taxon>Methylobacterium</taxon>
    </lineage>
</organism>
<name>A0A179SA97_9HYPH</name>
<dbReference type="PANTHER" id="PTHR43056">
    <property type="entry name" value="PEPTIDASE S9 PROLYL OLIGOPEPTIDASE"/>
    <property type="match status" value="1"/>
</dbReference>
<dbReference type="PANTHER" id="PTHR43056:SF10">
    <property type="entry name" value="COCE_NOND FAMILY, PUTATIVE (AFU_ORTHOLOGUE AFUA_7G00600)-RELATED"/>
    <property type="match status" value="1"/>
</dbReference>
<dbReference type="InterPro" id="IPR013736">
    <property type="entry name" value="Xaa-Pro_dipept_C"/>
</dbReference>
<comment type="caution">
    <text evidence="4">The sequence shown here is derived from an EMBL/GenBank/DDBJ whole genome shotgun (WGS) entry which is preliminary data.</text>
</comment>
<accession>A0A179SA97</accession>
<dbReference type="Gene3D" id="3.40.50.1820">
    <property type="entry name" value="alpha/beta hydrolase"/>
    <property type="match status" value="1"/>
</dbReference>
<gene>
    <name evidence="4" type="ORF">A5481_13475</name>
</gene>
<dbReference type="EMBL" id="LWHQ01000022">
    <property type="protein sequence ID" value="OAS24733.1"/>
    <property type="molecule type" value="Genomic_DNA"/>
</dbReference>
<dbReference type="Proteomes" id="UP000078316">
    <property type="component" value="Unassembled WGS sequence"/>
</dbReference>
<keyword evidence="1" id="KW-0378">Hydrolase</keyword>
<dbReference type="SUPFAM" id="SSF53474">
    <property type="entry name" value="alpha/beta-Hydrolases"/>
    <property type="match status" value="1"/>
</dbReference>
<evidence type="ECO:0000256" key="1">
    <source>
        <dbReference type="ARBA" id="ARBA00022801"/>
    </source>
</evidence>
<dbReference type="NCBIfam" id="TIGR00976">
    <property type="entry name" value="CocE_NonD"/>
    <property type="match status" value="2"/>
</dbReference>
<dbReference type="AlphaFoldDB" id="A0A179SA97"/>
<evidence type="ECO:0000313" key="5">
    <source>
        <dbReference type="Proteomes" id="UP000078316"/>
    </source>
</evidence>
<dbReference type="Pfam" id="PF08530">
    <property type="entry name" value="PepX_C"/>
    <property type="match status" value="1"/>
</dbReference>
<dbReference type="Gene3D" id="2.60.120.260">
    <property type="entry name" value="Galactose-binding domain-like"/>
    <property type="match status" value="1"/>
</dbReference>
<dbReference type="Pfam" id="PF02129">
    <property type="entry name" value="Peptidase_S15"/>
    <property type="match status" value="2"/>
</dbReference>
<dbReference type="SUPFAM" id="SSF49785">
    <property type="entry name" value="Galactose-binding domain-like"/>
    <property type="match status" value="1"/>
</dbReference>
<dbReference type="RefSeq" id="WP_048434522.1">
    <property type="nucleotide sequence ID" value="NZ_LWHQ01000022.1"/>
</dbReference>
<proteinExistence type="predicted"/>
<dbReference type="InterPro" id="IPR029058">
    <property type="entry name" value="AB_hydrolase_fold"/>
</dbReference>
<evidence type="ECO:0000313" key="4">
    <source>
        <dbReference type="EMBL" id="OAS24733.1"/>
    </source>
</evidence>
<feature type="signal peptide" evidence="2">
    <location>
        <begin position="1"/>
        <end position="20"/>
    </location>
</feature>
<keyword evidence="2" id="KW-0732">Signal</keyword>
<evidence type="ECO:0000259" key="3">
    <source>
        <dbReference type="SMART" id="SM00939"/>
    </source>
</evidence>
<dbReference type="SMART" id="SM00939">
    <property type="entry name" value="PepX_C"/>
    <property type="match status" value="1"/>
</dbReference>
<sequence>MVKWVVGAVALCLAATSVSADVFPIGAGTEGRRWLQEAPTAENPIKRYPITLEDGVIVTARDGVKLEGRLFRPTLASSEKATPCVLMTDGYGRASNTGASFDGPLFDIASRGYAVLHLSLRGSGKSEGKADLYAHFGEDGYDAVEWMAAQPWCDGRVGMVGPSLLGISQWLAAKEAPPHLKAIVPEVACGDCYGELWYPGGMRPGPGREARKSSPGAEAEYATAIAHPDFDAWWKARTTLADAAAAIGKRRVAVFVAGGQDDYISPANLRLYTQLGADARKRLFFGPYAHGWHIGLIQELQVQWLDRWLKDEANGADAGARVMIYIKGANRWRSEADWPLPDAHQTRLFLSGQRSGSAQSVNDGSLTVRKASAGEAVQVTYSPEAGPFLPVLLSATKGRSVLDQRAIEAKVATWTTEPLAAATEVTGYPRVSLWASATAPDADLVVSLNDVAPDGTSRQVMQGYLNARHAKDLQAAPTAITPGELRRYDLELFPVAYVFGAGHRMRLAIAGGAEPPAGLPFPQGPGKNPTANTWAIATDPEHAATLDLPVIGTGWQELR</sequence>
<dbReference type="InterPro" id="IPR050585">
    <property type="entry name" value="Xaa-Pro_dipeptidyl-ppase/CocE"/>
</dbReference>